<evidence type="ECO:0000256" key="1">
    <source>
        <dbReference type="ARBA" id="ARBA00004141"/>
    </source>
</evidence>
<comment type="subcellular location">
    <subcellularLocation>
        <location evidence="1">Membrane</location>
        <topology evidence="1">Multi-pass membrane protein</topology>
    </subcellularLocation>
</comment>
<dbReference type="InterPro" id="IPR026234">
    <property type="entry name" value="MRGPCRFAMILY"/>
</dbReference>
<proteinExistence type="predicted"/>
<dbReference type="Ensembl" id="ENSCUST00005013451.1">
    <property type="protein sequence ID" value="ENSCUSP00005012923.1"/>
    <property type="gene ID" value="ENSCUSG00005008301.1"/>
</dbReference>
<protein>
    <recommendedName>
        <fullName evidence="9">G-protein coupled receptors family 1 profile domain-containing protein</fullName>
    </recommendedName>
</protein>
<sequence length="311" mass="35365">MEVTTVSPSPASPMVGEDLCDIDTDVTNVAIHSVTLLICLCGLAGNGAVLWLLFSRHLYRNSTTRYILILTFFDFLFLLFLVPSSLLFLLEDVSCSAIMPLQYVSLVLRLPLVSCSLWLYLLTFINMKRCRSILCPLWYCCHRPQHLTWVVCVRLWALSIIVFTFLAILLCPSHLPEHCWVPLISKYAFDLLLCTPLMLISSTIIFIKVRSSSHQQQLKRLDIVICLSVLLTLPFSLRNLLQVFSYIIFSSQFFFLLTCIHSSIKPFIYFLVGSSWRPCSVGCLWLSLQRIFEEPEENPAGIDDPAVDAAL</sequence>
<dbReference type="PRINTS" id="PR00237">
    <property type="entry name" value="GPCRRHODOPSN"/>
</dbReference>
<feature type="transmembrane region" description="Helical" evidence="8">
    <location>
        <begin position="102"/>
        <end position="125"/>
    </location>
</feature>
<keyword evidence="6" id="KW-0675">Receptor</keyword>
<feature type="domain" description="G-protein coupled receptors family 1 profile" evidence="9">
    <location>
        <begin position="45"/>
        <end position="269"/>
    </location>
</feature>
<feature type="transmembrane region" description="Helical" evidence="8">
    <location>
        <begin position="66"/>
        <end position="90"/>
    </location>
</feature>
<evidence type="ECO:0000256" key="4">
    <source>
        <dbReference type="ARBA" id="ARBA00023040"/>
    </source>
</evidence>
<evidence type="ECO:0000256" key="7">
    <source>
        <dbReference type="ARBA" id="ARBA00023224"/>
    </source>
</evidence>
<evidence type="ECO:0000256" key="6">
    <source>
        <dbReference type="ARBA" id="ARBA00023170"/>
    </source>
</evidence>
<feature type="transmembrane region" description="Helical" evidence="8">
    <location>
        <begin position="221"/>
        <end position="237"/>
    </location>
</feature>
<evidence type="ECO:0000256" key="2">
    <source>
        <dbReference type="ARBA" id="ARBA00022692"/>
    </source>
</evidence>
<dbReference type="PRINTS" id="PR02108">
    <property type="entry name" value="MRGPCRFAMILY"/>
</dbReference>
<evidence type="ECO:0000313" key="11">
    <source>
        <dbReference type="Proteomes" id="UP000694563"/>
    </source>
</evidence>
<dbReference type="GO" id="GO:0004930">
    <property type="term" value="F:G protein-coupled receptor activity"/>
    <property type="evidence" value="ECO:0007669"/>
    <property type="project" value="UniProtKB-KW"/>
</dbReference>
<keyword evidence="7" id="KW-0807">Transducer</keyword>
<dbReference type="SUPFAM" id="SSF81321">
    <property type="entry name" value="Family A G protein-coupled receptor-like"/>
    <property type="match status" value="1"/>
</dbReference>
<dbReference type="GO" id="GO:0005886">
    <property type="term" value="C:plasma membrane"/>
    <property type="evidence" value="ECO:0007669"/>
    <property type="project" value="TreeGrafter"/>
</dbReference>
<reference evidence="10" key="1">
    <citation type="submission" date="2020-10" db="EMBL/GenBank/DDBJ databases">
        <title>Catharus ustulatus (Swainson's thrush) genome, bCatUst1, primary haplotype v2.</title>
        <authorList>
            <person name="Delmore K."/>
            <person name="Vafadar M."/>
            <person name="Formenti G."/>
            <person name="Chow W."/>
            <person name="Pelan S."/>
            <person name="Howe K."/>
            <person name="Rhie A."/>
            <person name="Mountcastle J."/>
            <person name="Haase B."/>
            <person name="Fedrigo O."/>
            <person name="Jarvis E.D."/>
        </authorList>
    </citation>
    <scope>NUCLEOTIDE SEQUENCE [LARGE SCALE GENOMIC DNA]</scope>
</reference>
<organism evidence="10 11">
    <name type="scientific">Catharus ustulatus</name>
    <name type="common">Russet-backed thrush</name>
    <name type="synonym">Hylocichla ustulatus</name>
    <dbReference type="NCBI Taxonomy" id="91951"/>
    <lineage>
        <taxon>Eukaryota</taxon>
        <taxon>Metazoa</taxon>
        <taxon>Chordata</taxon>
        <taxon>Craniata</taxon>
        <taxon>Vertebrata</taxon>
        <taxon>Euteleostomi</taxon>
        <taxon>Archelosauria</taxon>
        <taxon>Archosauria</taxon>
        <taxon>Dinosauria</taxon>
        <taxon>Saurischia</taxon>
        <taxon>Theropoda</taxon>
        <taxon>Coelurosauria</taxon>
        <taxon>Aves</taxon>
        <taxon>Neognathae</taxon>
        <taxon>Neoaves</taxon>
        <taxon>Telluraves</taxon>
        <taxon>Australaves</taxon>
        <taxon>Passeriformes</taxon>
        <taxon>Turdidae</taxon>
        <taxon>Catharus</taxon>
    </lineage>
</organism>
<dbReference type="Gene3D" id="1.20.1070.10">
    <property type="entry name" value="Rhodopsin 7-helix transmembrane proteins"/>
    <property type="match status" value="1"/>
</dbReference>
<evidence type="ECO:0000256" key="8">
    <source>
        <dbReference type="SAM" id="Phobius"/>
    </source>
</evidence>
<dbReference type="AlphaFoldDB" id="A0A8C3UJD7"/>
<dbReference type="InterPro" id="IPR017452">
    <property type="entry name" value="GPCR_Rhodpsn_7TM"/>
</dbReference>
<keyword evidence="2 8" id="KW-0812">Transmembrane</keyword>
<dbReference type="PROSITE" id="PS50262">
    <property type="entry name" value="G_PROTEIN_RECEP_F1_2"/>
    <property type="match status" value="1"/>
</dbReference>
<keyword evidence="5 8" id="KW-0472">Membrane</keyword>
<dbReference type="PANTHER" id="PTHR11334:SF68">
    <property type="entry name" value="G-PROTEIN COUPLED RECEPTORS FAMILY 1 PROFILE DOMAIN-CONTAINING PROTEIN-RELATED"/>
    <property type="match status" value="1"/>
</dbReference>
<accession>A0A8C3UJD7</accession>
<keyword evidence="4" id="KW-0297">G-protein coupled receptor</keyword>
<evidence type="ECO:0000259" key="9">
    <source>
        <dbReference type="PROSITE" id="PS50262"/>
    </source>
</evidence>
<evidence type="ECO:0000256" key="5">
    <source>
        <dbReference type="ARBA" id="ARBA00023136"/>
    </source>
</evidence>
<evidence type="ECO:0000256" key="3">
    <source>
        <dbReference type="ARBA" id="ARBA00022989"/>
    </source>
</evidence>
<feature type="transmembrane region" description="Helical" evidence="8">
    <location>
        <begin position="187"/>
        <end position="209"/>
    </location>
</feature>
<evidence type="ECO:0000313" key="10">
    <source>
        <dbReference type="Ensembl" id="ENSCUSP00005012923.1"/>
    </source>
</evidence>
<reference evidence="10" key="2">
    <citation type="submission" date="2025-08" db="UniProtKB">
        <authorList>
            <consortium name="Ensembl"/>
        </authorList>
    </citation>
    <scope>IDENTIFICATION</scope>
</reference>
<dbReference type="InterPro" id="IPR000276">
    <property type="entry name" value="GPCR_Rhodpsn"/>
</dbReference>
<dbReference type="PANTHER" id="PTHR11334">
    <property type="entry name" value="MAS-RELATED G-PROTEIN COUPLED RECEPTOR"/>
    <property type="match status" value="1"/>
</dbReference>
<feature type="transmembrane region" description="Helical" evidence="8">
    <location>
        <begin position="146"/>
        <end position="175"/>
    </location>
</feature>
<name>A0A8C3UJD7_CATUS</name>
<keyword evidence="11" id="KW-1185">Reference proteome</keyword>
<feature type="transmembrane region" description="Helical" evidence="8">
    <location>
        <begin position="29"/>
        <end position="54"/>
    </location>
</feature>
<reference evidence="10" key="3">
    <citation type="submission" date="2025-09" db="UniProtKB">
        <authorList>
            <consortium name="Ensembl"/>
        </authorList>
    </citation>
    <scope>IDENTIFICATION</scope>
</reference>
<dbReference type="Proteomes" id="UP000694563">
    <property type="component" value="Chromosome 6"/>
</dbReference>
<keyword evidence="3 8" id="KW-1133">Transmembrane helix</keyword>